<dbReference type="PANTHER" id="PTHR43298:SF2">
    <property type="entry name" value="FMN_FAD EXPORTER YEEO-RELATED"/>
    <property type="match status" value="1"/>
</dbReference>
<evidence type="ECO:0000256" key="7">
    <source>
        <dbReference type="ARBA" id="ARBA00022475"/>
    </source>
</evidence>
<feature type="transmembrane region" description="Helical" evidence="13">
    <location>
        <begin position="396"/>
        <end position="418"/>
    </location>
</feature>
<dbReference type="NCBIfam" id="TIGR00797">
    <property type="entry name" value="matE"/>
    <property type="match status" value="1"/>
</dbReference>
<dbReference type="GO" id="GO:0005886">
    <property type="term" value="C:plasma membrane"/>
    <property type="evidence" value="ECO:0007669"/>
    <property type="project" value="UniProtKB-SubCell"/>
</dbReference>
<evidence type="ECO:0000256" key="5">
    <source>
        <dbReference type="ARBA" id="ARBA00022448"/>
    </source>
</evidence>
<keyword evidence="9 13" id="KW-1133">Transmembrane helix</keyword>
<feature type="transmembrane region" description="Helical" evidence="13">
    <location>
        <begin position="326"/>
        <end position="347"/>
    </location>
</feature>
<evidence type="ECO:0000256" key="12">
    <source>
        <dbReference type="ARBA" id="ARBA00031636"/>
    </source>
</evidence>
<evidence type="ECO:0000256" key="10">
    <source>
        <dbReference type="ARBA" id="ARBA00023065"/>
    </source>
</evidence>
<keyword evidence="11 13" id="KW-0472">Membrane</keyword>
<reference evidence="14" key="1">
    <citation type="journal article" date="2021" name="PeerJ">
        <title>Extensive microbial diversity within the chicken gut microbiome revealed by metagenomics and culture.</title>
        <authorList>
            <person name="Gilroy R."/>
            <person name="Ravi A."/>
            <person name="Getino M."/>
            <person name="Pursley I."/>
            <person name="Horton D.L."/>
            <person name="Alikhan N.F."/>
            <person name="Baker D."/>
            <person name="Gharbi K."/>
            <person name="Hall N."/>
            <person name="Watson M."/>
            <person name="Adriaenssens E.M."/>
            <person name="Foster-Nyarko E."/>
            <person name="Jarju S."/>
            <person name="Secka A."/>
            <person name="Antonio M."/>
            <person name="Oren A."/>
            <person name="Chaudhuri R.R."/>
            <person name="La Ragione R."/>
            <person name="Hildebrand F."/>
            <person name="Pallen M.J."/>
        </authorList>
    </citation>
    <scope>NUCLEOTIDE SEQUENCE</scope>
    <source>
        <strain evidence="14">CHK179-5677</strain>
    </source>
</reference>
<keyword evidence="10" id="KW-0406">Ion transport</keyword>
<evidence type="ECO:0000256" key="8">
    <source>
        <dbReference type="ARBA" id="ARBA00022692"/>
    </source>
</evidence>
<dbReference type="PANTHER" id="PTHR43298">
    <property type="entry name" value="MULTIDRUG RESISTANCE PROTEIN NORM-RELATED"/>
    <property type="match status" value="1"/>
</dbReference>
<gene>
    <name evidence="14" type="ORF">K8V01_03800</name>
</gene>
<evidence type="ECO:0000256" key="9">
    <source>
        <dbReference type="ARBA" id="ARBA00022989"/>
    </source>
</evidence>
<comment type="function">
    <text evidence="1">Multidrug efflux pump.</text>
</comment>
<comment type="similarity">
    <text evidence="3">Belongs to the multi antimicrobial extrusion (MATE) (TC 2.A.66.1) family.</text>
</comment>
<accession>A0A921SS27</accession>
<keyword evidence="7" id="KW-1003">Cell membrane</keyword>
<evidence type="ECO:0000256" key="13">
    <source>
        <dbReference type="SAM" id="Phobius"/>
    </source>
</evidence>
<evidence type="ECO:0000256" key="11">
    <source>
        <dbReference type="ARBA" id="ARBA00023136"/>
    </source>
</evidence>
<dbReference type="PIRSF" id="PIRSF006603">
    <property type="entry name" value="DinF"/>
    <property type="match status" value="1"/>
</dbReference>
<dbReference type="InterPro" id="IPR002528">
    <property type="entry name" value="MATE_fam"/>
</dbReference>
<feature type="transmembrane region" description="Helical" evidence="13">
    <location>
        <begin position="92"/>
        <end position="115"/>
    </location>
</feature>
<feature type="transmembrane region" description="Helical" evidence="13">
    <location>
        <begin position="196"/>
        <end position="221"/>
    </location>
</feature>
<feature type="transmembrane region" description="Helical" evidence="13">
    <location>
        <begin position="59"/>
        <end position="80"/>
    </location>
</feature>
<dbReference type="GO" id="GO:0006811">
    <property type="term" value="P:monoatomic ion transport"/>
    <property type="evidence" value="ECO:0007669"/>
    <property type="project" value="UniProtKB-KW"/>
</dbReference>
<feature type="transmembrane region" description="Helical" evidence="13">
    <location>
        <begin position="424"/>
        <end position="444"/>
    </location>
</feature>
<dbReference type="Proteomes" id="UP000760668">
    <property type="component" value="Unassembled WGS sequence"/>
</dbReference>
<keyword evidence="5" id="KW-0813">Transport</keyword>
<feature type="transmembrane region" description="Helical" evidence="13">
    <location>
        <begin position="166"/>
        <end position="190"/>
    </location>
</feature>
<dbReference type="GO" id="GO:0015297">
    <property type="term" value="F:antiporter activity"/>
    <property type="evidence" value="ECO:0007669"/>
    <property type="project" value="UniProtKB-KW"/>
</dbReference>
<protein>
    <recommendedName>
        <fullName evidence="4">Probable multidrug resistance protein NorM</fullName>
    </recommendedName>
    <alternativeName>
        <fullName evidence="12">Multidrug-efflux transporter</fullName>
    </alternativeName>
</protein>
<dbReference type="EMBL" id="DYUC01000029">
    <property type="protein sequence ID" value="HJG86136.1"/>
    <property type="molecule type" value="Genomic_DNA"/>
</dbReference>
<dbReference type="Pfam" id="PF01554">
    <property type="entry name" value="MatE"/>
    <property type="match status" value="2"/>
</dbReference>
<evidence type="ECO:0000256" key="6">
    <source>
        <dbReference type="ARBA" id="ARBA00022449"/>
    </source>
</evidence>
<feature type="transmembrane region" description="Helical" evidence="13">
    <location>
        <begin position="367"/>
        <end position="389"/>
    </location>
</feature>
<comment type="subcellular location">
    <subcellularLocation>
        <location evidence="2">Cell membrane</location>
        <topology evidence="2">Multi-pass membrane protein</topology>
    </subcellularLocation>
</comment>
<evidence type="ECO:0000313" key="15">
    <source>
        <dbReference type="Proteomes" id="UP000760668"/>
    </source>
</evidence>
<keyword evidence="6" id="KW-0050">Antiport</keyword>
<evidence type="ECO:0000313" key="14">
    <source>
        <dbReference type="EMBL" id="HJG86136.1"/>
    </source>
</evidence>
<sequence length="459" mass="49760">MNLAEMENKMGVMPIRRLILHMSWPMMLSMLVQALYNMVDSYFVSMIDNRAFVALGLAYPAQTMMIAICVGTGVGINAMLSRRLGEKRPEAACAVALNGYFLYLITWVVFLLFGLTLGPRFVGFFNSDPLVMEYGGQYLTIVTVFSLGVCMQFAGERVLQATGNAVGPMIIQGIGAVVNLILDPVLIFGLGPFPAMGVAGAAIATVLGQFVGMAAGFVLVARNGVVRLTLRGFRPCPATIRDIYRIGGPAIVMQSLSTVMTLGLNKILSLPRMLALYGDAPVFILSAYFKLQSFVFMPVYGMNNGLTPILSYNYGARHQERITRGIHFALAAALCIMGVGMVIFLLFPQQLMQIFSAPEPVMAMGIPALRIISLSFLFAGVSIILGAAFQALGVPLFSLILSVLRQAVIVLPVCLVLTFIAPDQVWWCLPAAEALSCAVAFVLYRWVYYTRILPLGAAS</sequence>
<dbReference type="InterPro" id="IPR048279">
    <property type="entry name" value="MdtK-like"/>
</dbReference>
<dbReference type="AlphaFoldDB" id="A0A921SS27"/>
<dbReference type="RefSeq" id="WP_295370126.1">
    <property type="nucleotide sequence ID" value="NZ_DYUC01000029.1"/>
</dbReference>
<name>A0A921SS27_9FIRM</name>
<reference evidence="14" key="2">
    <citation type="submission" date="2021-09" db="EMBL/GenBank/DDBJ databases">
        <authorList>
            <person name="Gilroy R."/>
        </authorList>
    </citation>
    <scope>NUCLEOTIDE SEQUENCE</scope>
    <source>
        <strain evidence="14">CHK179-5677</strain>
    </source>
</reference>
<dbReference type="GO" id="GO:0042910">
    <property type="term" value="F:xenobiotic transmembrane transporter activity"/>
    <property type="evidence" value="ECO:0007669"/>
    <property type="project" value="InterPro"/>
</dbReference>
<evidence type="ECO:0000256" key="3">
    <source>
        <dbReference type="ARBA" id="ARBA00010199"/>
    </source>
</evidence>
<dbReference type="InterPro" id="IPR050222">
    <property type="entry name" value="MATE_MdtK"/>
</dbReference>
<evidence type="ECO:0000256" key="4">
    <source>
        <dbReference type="ARBA" id="ARBA00020268"/>
    </source>
</evidence>
<feature type="transmembrane region" description="Helical" evidence="13">
    <location>
        <begin position="270"/>
        <end position="289"/>
    </location>
</feature>
<evidence type="ECO:0000256" key="1">
    <source>
        <dbReference type="ARBA" id="ARBA00003408"/>
    </source>
</evidence>
<organism evidence="14 15">
    <name type="scientific">Pseudoflavonifractor capillosus</name>
    <dbReference type="NCBI Taxonomy" id="106588"/>
    <lineage>
        <taxon>Bacteria</taxon>
        <taxon>Bacillati</taxon>
        <taxon>Bacillota</taxon>
        <taxon>Clostridia</taxon>
        <taxon>Eubacteriales</taxon>
        <taxon>Oscillospiraceae</taxon>
        <taxon>Pseudoflavonifractor</taxon>
    </lineage>
</organism>
<feature type="transmembrane region" description="Helical" evidence="13">
    <location>
        <begin position="135"/>
        <end position="154"/>
    </location>
</feature>
<comment type="caution">
    <text evidence="14">The sequence shown here is derived from an EMBL/GenBank/DDBJ whole genome shotgun (WGS) entry which is preliminary data.</text>
</comment>
<evidence type="ECO:0000256" key="2">
    <source>
        <dbReference type="ARBA" id="ARBA00004651"/>
    </source>
</evidence>
<feature type="transmembrane region" description="Helical" evidence="13">
    <location>
        <begin position="18"/>
        <end position="39"/>
    </location>
</feature>
<keyword evidence="8 13" id="KW-0812">Transmembrane</keyword>
<proteinExistence type="inferred from homology"/>